<organism evidence="2">
    <name type="scientific">Culex pipiens</name>
    <name type="common">House mosquito</name>
    <dbReference type="NCBI Taxonomy" id="7175"/>
    <lineage>
        <taxon>Eukaryota</taxon>
        <taxon>Metazoa</taxon>
        <taxon>Ecdysozoa</taxon>
        <taxon>Arthropoda</taxon>
        <taxon>Hexapoda</taxon>
        <taxon>Insecta</taxon>
        <taxon>Pterygota</taxon>
        <taxon>Neoptera</taxon>
        <taxon>Endopterygota</taxon>
        <taxon>Diptera</taxon>
        <taxon>Nematocera</taxon>
        <taxon>Culicoidea</taxon>
        <taxon>Culicidae</taxon>
        <taxon>Culicinae</taxon>
        <taxon>Culicini</taxon>
        <taxon>Culex</taxon>
        <taxon>Culex</taxon>
    </lineage>
</organism>
<accession>A0A8D8DES5</accession>
<protein>
    <submittedName>
        <fullName evidence="2">(northern house mosquito) hypothetical protein</fullName>
    </submittedName>
</protein>
<dbReference type="EMBL" id="HBUE01268724">
    <property type="protein sequence ID" value="CAG6562853.1"/>
    <property type="molecule type" value="Transcribed_RNA"/>
</dbReference>
<evidence type="ECO:0000256" key="1">
    <source>
        <dbReference type="SAM" id="MobiDB-lite"/>
    </source>
</evidence>
<dbReference type="EMBL" id="HBUE01163495">
    <property type="protein sequence ID" value="CAG6511430.1"/>
    <property type="molecule type" value="Transcribed_RNA"/>
</dbReference>
<reference evidence="2" key="1">
    <citation type="submission" date="2021-05" db="EMBL/GenBank/DDBJ databases">
        <authorList>
            <person name="Alioto T."/>
            <person name="Alioto T."/>
            <person name="Gomez Garrido J."/>
        </authorList>
    </citation>
    <scope>NUCLEOTIDE SEQUENCE</scope>
</reference>
<proteinExistence type="predicted"/>
<dbReference type="EMBL" id="HBUE01268725">
    <property type="protein sequence ID" value="CAG6562855.1"/>
    <property type="molecule type" value="Transcribed_RNA"/>
</dbReference>
<feature type="region of interest" description="Disordered" evidence="1">
    <location>
        <begin position="71"/>
        <end position="91"/>
    </location>
</feature>
<sequence length="284" mass="31435">MSGSSSDVWQSVRATTVASLAITPPAIQPSLVFLSTGRSGPSSYRPSSSRFQKYSAPISISTRPRLLNAGSASTSSLEMGHSEASKDFTGSSPVIRGVTRKSSSAAKFPWRDLMVARSRRLIRVLLPFRPLTVKSAGFRFRERRFAKRSVTKFICEAESSSTRHGMGVLHWPSTTTTAVERTVCFSELAALAHRVVDVPAAGVLTVWDTSDAGVDGAALFATWLGLSSWSELWCFLPQWRQEPDEHARVRWPFIKQLKQAPHFFRISYLSLTLLFLKASHFHSS</sequence>
<evidence type="ECO:0000313" key="2">
    <source>
        <dbReference type="EMBL" id="CAG6511430.1"/>
    </source>
</evidence>
<dbReference type="EMBL" id="HBUE01163496">
    <property type="protein sequence ID" value="CAG6511432.1"/>
    <property type="molecule type" value="Transcribed_RNA"/>
</dbReference>
<dbReference type="AlphaFoldDB" id="A0A8D8DES5"/>
<name>A0A8D8DES5_CULPI</name>